<accession>A0A9P1IID9</accession>
<comment type="caution">
    <text evidence="1">The sequence shown here is derived from an EMBL/GenBank/DDBJ whole genome shotgun (WGS) entry which is preliminary data.</text>
</comment>
<evidence type="ECO:0000313" key="1">
    <source>
        <dbReference type="EMBL" id="CAI5445651.1"/>
    </source>
</evidence>
<keyword evidence="2" id="KW-1185">Reference proteome</keyword>
<organism evidence="1 2">
    <name type="scientific">Caenorhabditis angaria</name>
    <dbReference type="NCBI Taxonomy" id="860376"/>
    <lineage>
        <taxon>Eukaryota</taxon>
        <taxon>Metazoa</taxon>
        <taxon>Ecdysozoa</taxon>
        <taxon>Nematoda</taxon>
        <taxon>Chromadorea</taxon>
        <taxon>Rhabditida</taxon>
        <taxon>Rhabditina</taxon>
        <taxon>Rhabditomorpha</taxon>
        <taxon>Rhabditoidea</taxon>
        <taxon>Rhabditidae</taxon>
        <taxon>Peloderinae</taxon>
        <taxon>Caenorhabditis</taxon>
    </lineage>
</organism>
<sequence>MLRIYEENGNFGNEDFAFDLATTSELHGFLEERDLFKKIRDFYNVKDGKRIRIHLKLHRITQNLDMSWERKNARTLPNQS</sequence>
<reference evidence="1" key="1">
    <citation type="submission" date="2022-11" db="EMBL/GenBank/DDBJ databases">
        <authorList>
            <person name="Kikuchi T."/>
        </authorList>
    </citation>
    <scope>NUCLEOTIDE SEQUENCE</scope>
    <source>
        <strain evidence="1">PS1010</strain>
    </source>
</reference>
<dbReference type="Proteomes" id="UP001152747">
    <property type="component" value="Unassembled WGS sequence"/>
</dbReference>
<protein>
    <submittedName>
        <fullName evidence="1">Uncharacterized protein</fullName>
    </submittedName>
</protein>
<dbReference type="EMBL" id="CANHGI010000003">
    <property type="protein sequence ID" value="CAI5445651.1"/>
    <property type="molecule type" value="Genomic_DNA"/>
</dbReference>
<dbReference type="AlphaFoldDB" id="A0A9P1IID9"/>
<proteinExistence type="predicted"/>
<gene>
    <name evidence="1" type="ORF">CAMP_LOCUS8288</name>
</gene>
<name>A0A9P1IID9_9PELO</name>
<evidence type="ECO:0000313" key="2">
    <source>
        <dbReference type="Proteomes" id="UP001152747"/>
    </source>
</evidence>